<dbReference type="InterPro" id="IPR029028">
    <property type="entry name" value="Alpha/beta_knot_MTases"/>
</dbReference>
<dbReference type="Gene3D" id="3.40.1280.10">
    <property type="match status" value="1"/>
</dbReference>
<dbReference type="InterPro" id="IPR029026">
    <property type="entry name" value="tRNA_m1G_MTases_N"/>
</dbReference>
<organism evidence="2 3">
    <name type="scientific">Paraglomus brasilianum</name>
    <dbReference type="NCBI Taxonomy" id="144538"/>
    <lineage>
        <taxon>Eukaryota</taxon>
        <taxon>Fungi</taxon>
        <taxon>Fungi incertae sedis</taxon>
        <taxon>Mucoromycota</taxon>
        <taxon>Glomeromycotina</taxon>
        <taxon>Glomeromycetes</taxon>
        <taxon>Paraglomerales</taxon>
        <taxon>Paraglomeraceae</taxon>
        <taxon>Paraglomus</taxon>
    </lineage>
</organism>
<dbReference type="InterPro" id="IPR029064">
    <property type="entry name" value="Ribosomal_eL30-like_sf"/>
</dbReference>
<accession>A0A9N9D0Q9</accession>
<evidence type="ECO:0000313" key="2">
    <source>
        <dbReference type="EMBL" id="CAG8621019.1"/>
    </source>
</evidence>
<dbReference type="PANTHER" id="PTHR43191:SF2">
    <property type="entry name" value="RRNA METHYLTRANSFERASE 3, MITOCHONDRIAL"/>
    <property type="match status" value="1"/>
</dbReference>
<dbReference type="GO" id="GO:0003723">
    <property type="term" value="F:RNA binding"/>
    <property type="evidence" value="ECO:0007669"/>
    <property type="project" value="TreeGrafter"/>
</dbReference>
<dbReference type="OrthoDB" id="270651at2759"/>
<sequence length="770" mass="91842">MQKYCTNKRLILHGLIKLRNFHSVTKYSILYQKYDNAELGRKWDDRFPASEGGERRGRFNDRFKSNDRVERRERVGDRFKSIEGEERRGRFDDRFRSNEGEERGGRWDGRFKSNEREDRRERFDDRNDGEEGGRRWDNRFNSKERENRSGRRDDRFKFNDREESELSTRFGDRSRSIDGEERRGRWDNRFKLDDSKELGGRWGDRFKSNDREGRSGRRDDRFKPNDREEFNTRSDDRLRSNEGEDRKGRWDDRFKPDNREELNTRSDDLRSNEGEDRKGRWDDRFKPDNREELNTRSDDLRSNEGEDRKGRWDDRFKLSERENRREKWDDRFKANDGEERGRWNDRFRSDEGEERKGRWDDRFKSIEGEERRGRSNDRFKFNDREERGRKWGDQFKSHEAEERIDRKKKEDPYLSKEPELKIYHWKGRGSKKAALGESNKMDFDPETIEARRLWRAKFEYNHEYPEELTRVHGVTNPKIIHLQKLRENRQYREEVKQLTVQGEANVRALHQRGIPITSLYITAPYKPKTKYEIQPPALDYIKNPRQIPADQYYLINIDMARKVLGTAARPEDHDIFAEISHPDIPLPTDKKLDKVLIMDGVNEATDVGSLIRTAKALGYDGSFMGEKTCDLYDDFVQRFSGFHSITWPHTSGDTEKLYNLLHENDLSLVVVQVMPSNQPNPPPRKLIDDSNLLFWTLPRDLDAPFPKKIATYISVTGPRPLLNRLVADEKKRHNIWYVSIPMKPEVSKMDISAAGGIAMFEIERVLARSN</sequence>
<reference evidence="2" key="1">
    <citation type="submission" date="2021-06" db="EMBL/GenBank/DDBJ databases">
        <authorList>
            <person name="Kallberg Y."/>
            <person name="Tangrot J."/>
            <person name="Rosling A."/>
        </authorList>
    </citation>
    <scope>NUCLEOTIDE SEQUENCE</scope>
    <source>
        <strain evidence="2">BR232B</strain>
    </source>
</reference>
<feature type="region of interest" description="Disordered" evidence="1">
    <location>
        <begin position="202"/>
        <end position="312"/>
    </location>
</feature>
<dbReference type="Proteomes" id="UP000789739">
    <property type="component" value="Unassembled WGS sequence"/>
</dbReference>
<dbReference type="PANTHER" id="PTHR43191">
    <property type="entry name" value="RRNA METHYLTRANSFERASE 3"/>
    <property type="match status" value="1"/>
</dbReference>
<feature type="region of interest" description="Disordered" evidence="1">
    <location>
        <begin position="118"/>
        <end position="137"/>
    </location>
</feature>
<dbReference type="AlphaFoldDB" id="A0A9N9D0Q9"/>
<keyword evidence="3" id="KW-1185">Reference proteome</keyword>
<dbReference type="SUPFAM" id="SSF75217">
    <property type="entry name" value="alpha/beta knot"/>
    <property type="match status" value="1"/>
</dbReference>
<dbReference type="InterPro" id="IPR051259">
    <property type="entry name" value="rRNA_Methyltransferase"/>
</dbReference>
<evidence type="ECO:0000256" key="1">
    <source>
        <dbReference type="SAM" id="MobiDB-lite"/>
    </source>
</evidence>
<dbReference type="Gene3D" id="3.30.1330.30">
    <property type="match status" value="1"/>
</dbReference>
<protein>
    <submittedName>
        <fullName evidence="2">9593_t:CDS:1</fullName>
    </submittedName>
</protein>
<proteinExistence type="predicted"/>
<comment type="caution">
    <text evidence="2">The sequence shown here is derived from an EMBL/GenBank/DDBJ whole genome shotgun (WGS) entry which is preliminary data.</text>
</comment>
<gene>
    <name evidence="2" type="ORF">PBRASI_LOCUS8708</name>
</gene>
<name>A0A9N9D0Q9_9GLOM</name>
<evidence type="ECO:0000313" key="3">
    <source>
        <dbReference type="Proteomes" id="UP000789739"/>
    </source>
</evidence>
<dbReference type="EMBL" id="CAJVPI010001626">
    <property type="protein sequence ID" value="CAG8621019.1"/>
    <property type="molecule type" value="Genomic_DNA"/>
</dbReference>